<dbReference type="KEGG" id="pfs:PFLU_1166"/>
<dbReference type="AlphaFoldDB" id="C3KCT4"/>
<dbReference type="Proteomes" id="UP001152918">
    <property type="component" value="Chromosome"/>
</dbReference>
<protein>
    <submittedName>
        <fullName evidence="2">DUF4065 domain-containing protein</fullName>
    </submittedName>
</protein>
<dbReference type="EMBL" id="OV986001">
    <property type="protein sequence ID" value="CAI2795468.1"/>
    <property type="molecule type" value="Genomic_DNA"/>
</dbReference>
<evidence type="ECO:0000313" key="3">
    <source>
        <dbReference type="EMBL" id="CAY47428.1"/>
    </source>
</evidence>
<gene>
    <name evidence="3" type="ordered locus">PFLU_1166</name>
</gene>
<dbReference type="EMBL" id="AM181176">
    <property type="protein sequence ID" value="CAY47428.1"/>
    <property type="molecule type" value="Genomic_DNA"/>
</dbReference>
<name>C3KCT4_PSEFS</name>
<evidence type="ECO:0000313" key="2">
    <source>
        <dbReference type="EMBL" id="CAI2795468.1"/>
    </source>
</evidence>
<sequence>MLMAYSALAVANAFIERAKEGKLSGLTPMKLQKLLFYTQSWHLRERELPLMDDHFARWQYGPVIPSLYHELKSYGSRPVTSLLSNLKPDVEDIVFVTPRIPESDTYAQRLIDRIINKYGKWSGTQLSNLSHEEGTAWALRGADGSAIDWKEMAEFIHPKSRNRE</sequence>
<evidence type="ECO:0000259" key="1">
    <source>
        <dbReference type="Pfam" id="PF13274"/>
    </source>
</evidence>
<reference evidence="3" key="1">
    <citation type="journal article" date="2009" name="Genome Biol.">
        <title>Genomic and genetic analyses of diversity and plant interactions of Pseudomonas fluorescens.</title>
        <authorList>
            <person name="Silby M.W."/>
            <person name="Cerdeno-Tarraga A.M."/>
            <person name="Vernikos G.S."/>
            <person name="Giddens S.R."/>
            <person name="Jackson R.W."/>
            <person name="Preston G.M."/>
            <person name="Zhang X.X."/>
            <person name="Moon C.D."/>
            <person name="Gehrig S.M."/>
            <person name="Godfrey S.A."/>
            <person name="Knight C.G."/>
            <person name="Malone J.G."/>
            <person name="Robinson Z."/>
            <person name="Spiers A.J."/>
            <person name="Harris S."/>
            <person name="Challis G.L."/>
            <person name="Yaxley A.M."/>
            <person name="Harris D."/>
            <person name="Seeger K."/>
            <person name="Murphy L."/>
            <person name="Rutter S."/>
            <person name="Squares R."/>
            <person name="Quail M.A."/>
            <person name="Saunders E."/>
            <person name="Mavromatis K."/>
            <person name="Brettin T.S."/>
            <person name="Bentley S.D."/>
            <person name="Hothersall J."/>
            <person name="Stephens E."/>
            <person name="Thomas C.M."/>
            <person name="Parkhill J."/>
            <person name="Levy S.B."/>
            <person name="Rainey P.B."/>
            <person name="Thomson N.R."/>
        </authorList>
    </citation>
    <scope>NUCLEOTIDE SEQUENCE [LARGE SCALE GENOMIC DNA]</scope>
    <source>
        <strain evidence="3">SBW25</strain>
    </source>
</reference>
<reference evidence="2" key="2">
    <citation type="submission" date="2023-10" db="EMBL/GenBank/DDBJ databases">
        <authorList>
            <person name="Fortmann-Grote C."/>
        </authorList>
    </citation>
    <scope>NUCLEOTIDE SEQUENCE</scope>
    <source>
        <strain evidence="2">SBW25</strain>
    </source>
</reference>
<accession>C3KCT4</accession>
<dbReference type="eggNOG" id="COG3600">
    <property type="taxonomic scope" value="Bacteria"/>
</dbReference>
<dbReference type="HOGENOM" id="CLU_110683_1_1_6"/>
<dbReference type="Pfam" id="PF13274">
    <property type="entry name" value="SocA_Panacea"/>
    <property type="match status" value="1"/>
</dbReference>
<organism evidence="3">
    <name type="scientific">Pseudomonas fluorescens (strain SBW25)</name>
    <dbReference type="NCBI Taxonomy" id="216595"/>
    <lineage>
        <taxon>Bacteria</taxon>
        <taxon>Pseudomonadati</taxon>
        <taxon>Pseudomonadota</taxon>
        <taxon>Gammaproteobacteria</taxon>
        <taxon>Pseudomonadales</taxon>
        <taxon>Pseudomonadaceae</taxon>
        <taxon>Pseudomonas</taxon>
    </lineage>
</organism>
<dbReference type="InterPro" id="IPR025272">
    <property type="entry name" value="SocA_Panacea"/>
</dbReference>
<feature type="domain" description="Antitoxin SocA-like Panacea" evidence="1">
    <location>
        <begin position="31"/>
        <end position="137"/>
    </location>
</feature>
<proteinExistence type="predicted"/>